<evidence type="ECO:0000256" key="3">
    <source>
        <dbReference type="ARBA" id="ARBA00022614"/>
    </source>
</evidence>
<protein>
    <recommendedName>
        <fullName evidence="7">Leucine-rich repeat-containing protein 51</fullName>
    </recommendedName>
</protein>
<dbReference type="Pfam" id="PF14580">
    <property type="entry name" value="LRR_9"/>
    <property type="match status" value="1"/>
</dbReference>
<evidence type="ECO:0000256" key="4">
    <source>
        <dbReference type="ARBA" id="ARBA00022737"/>
    </source>
</evidence>
<dbReference type="SUPFAM" id="SSF52058">
    <property type="entry name" value="L domain-like"/>
    <property type="match status" value="1"/>
</dbReference>
<comment type="caution">
    <text evidence="5">The sequence shown here is derived from an EMBL/GenBank/DDBJ whole genome shotgun (WGS) entry which is preliminary data.</text>
</comment>
<keyword evidence="4" id="KW-0677">Repeat</keyword>
<dbReference type="InterPro" id="IPR032675">
    <property type="entry name" value="LRR_dom_sf"/>
</dbReference>
<evidence type="ECO:0000256" key="1">
    <source>
        <dbReference type="ARBA" id="ARBA00004496"/>
    </source>
</evidence>
<dbReference type="GO" id="GO:0005737">
    <property type="term" value="C:cytoplasm"/>
    <property type="evidence" value="ECO:0007669"/>
    <property type="project" value="UniProtKB-SubCell"/>
</dbReference>
<evidence type="ECO:0008006" key="7">
    <source>
        <dbReference type="Google" id="ProtNLM"/>
    </source>
</evidence>
<keyword evidence="3" id="KW-0433">Leucine-rich repeat</keyword>
<dbReference type="PANTHER" id="PTHR46545:SF1">
    <property type="entry name" value="LEUCINE-RICH REPEAT-CONTAINING PROTEIN 51"/>
    <property type="match status" value="1"/>
</dbReference>
<proteinExistence type="predicted"/>
<name>A0ABD2MZB7_9CUCU</name>
<reference evidence="5 6" key="1">
    <citation type="journal article" date="2021" name="BMC Biol.">
        <title>Horizontally acquired antibacterial genes associated with adaptive radiation of ladybird beetles.</title>
        <authorList>
            <person name="Li H.S."/>
            <person name="Tang X.F."/>
            <person name="Huang Y.H."/>
            <person name="Xu Z.Y."/>
            <person name="Chen M.L."/>
            <person name="Du X.Y."/>
            <person name="Qiu B.Y."/>
            <person name="Chen P.T."/>
            <person name="Zhang W."/>
            <person name="Slipinski A."/>
            <person name="Escalona H.E."/>
            <person name="Waterhouse R.M."/>
            <person name="Zwick A."/>
            <person name="Pang H."/>
        </authorList>
    </citation>
    <scope>NUCLEOTIDE SEQUENCE [LARGE SCALE GENOMIC DNA]</scope>
    <source>
        <strain evidence="5">SYSU2018</strain>
    </source>
</reference>
<gene>
    <name evidence="5" type="ORF">HHI36_021965</name>
</gene>
<dbReference type="AlphaFoldDB" id="A0ABD2MZB7"/>
<accession>A0ABD2MZB7</accession>
<evidence type="ECO:0000313" key="5">
    <source>
        <dbReference type="EMBL" id="KAL3271482.1"/>
    </source>
</evidence>
<evidence type="ECO:0000313" key="6">
    <source>
        <dbReference type="Proteomes" id="UP001516400"/>
    </source>
</evidence>
<dbReference type="Proteomes" id="UP001516400">
    <property type="component" value="Unassembled WGS sequence"/>
</dbReference>
<dbReference type="Gene3D" id="3.80.10.10">
    <property type="entry name" value="Ribonuclease Inhibitor"/>
    <property type="match status" value="1"/>
</dbReference>
<sequence>MKRKMFKNCERKPHVDFHINETTIMEAAKPADYSFRKSKELQAMGVEAARSIRIGSVPERGTAKKKLLTRSIWLNNNKLKSIKNLEVIVDSVLELPSQLSWLDFSFNYIKEIDDCILKYPNLKIIYFHGNCIAKLNEVMKLRKLKHLRTVTFHGNPISNIPLYRVSISYMLPQVLNLDFTPIIKNERFNPPPTDTLKIIREYEAKEK</sequence>
<organism evidence="5 6">
    <name type="scientific">Cryptolaemus montrouzieri</name>
    <dbReference type="NCBI Taxonomy" id="559131"/>
    <lineage>
        <taxon>Eukaryota</taxon>
        <taxon>Metazoa</taxon>
        <taxon>Ecdysozoa</taxon>
        <taxon>Arthropoda</taxon>
        <taxon>Hexapoda</taxon>
        <taxon>Insecta</taxon>
        <taxon>Pterygota</taxon>
        <taxon>Neoptera</taxon>
        <taxon>Endopterygota</taxon>
        <taxon>Coleoptera</taxon>
        <taxon>Polyphaga</taxon>
        <taxon>Cucujiformia</taxon>
        <taxon>Coccinelloidea</taxon>
        <taxon>Coccinellidae</taxon>
        <taxon>Scymninae</taxon>
        <taxon>Scymnini</taxon>
        <taxon>Cryptolaemus</taxon>
    </lineage>
</organism>
<evidence type="ECO:0000256" key="2">
    <source>
        <dbReference type="ARBA" id="ARBA00022490"/>
    </source>
</evidence>
<keyword evidence="2" id="KW-0963">Cytoplasm</keyword>
<keyword evidence="6" id="KW-1185">Reference proteome</keyword>
<dbReference type="PANTHER" id="PTHR46545">
    <property type="entry name" value="LEUCINE-RICH REPEAT-CONTAINING PROTEIN 51"/>
    <property type="match status" value="1"/>
</dbReference>
<comment type="subcellular location">
    <subcellularLocation>
        <location evidence="1">Cytoplasm</location>
    </subcellularLocation>
</comment>
<dbReference type="EMBL" id="JABFTP020000042">
    <property type="protein sequence ID" value="KAL3271482.1"/>
    <property type="molecule type" value="Genomic_DNA"/>
</dbReference>